<evidence type="ECO:0000256" key="2">
    <source>
        <dbReference type="ARBA" id="ARBA00023125"/>
    </source>
</evidence>
<reference evidence="6" key="1">
    <citation type="journal article" date="2014" name="Int. J. Syst. Evol. Microbiol.">
        <title>Complete genome sequence of Corynebacterium casei LMG S-19264T (=DSM 44701T), isolated from a smear-ripened cheese.</title>
        <authorList>
            <consortium name="US DOE Joint Genome Institute (JGI-PGF)"/>
            <person name="Walter F."/>
            <person name="Albersmeier A."/>
            <person name="Kalinowski J."/>
            <person name="Ruckert C."/>
        </authorList>
    </citation>
    <scope>NUCLEOTIDE SEQUENCE</scope>
    <source>
        <strain evidence="6">CGMCC 1.15254</strain>
    </source>
</reference>
<dbReference type="PROSITE" id="PS50043">
    <property type="entry name" value="HTH_LUXR_2"/>
    <property type="match status" value="1"/>
</dbReference>
<gene>
    <name evidence="6" type="ORF">GCM10011332_15160</name>
</gene>
<feature type="modified residue" description="4-aspartylphosphate" evidence="3">
    <location>
        <position position="52"/>
    </location>
</feature>
<dbReference type="PROSITE" id="PS50110">
    <property type="entry name" value="RESPONSE_REGULATORY"/>
    <property type="match status" value="1"/>
</dbReference>
<dbReference type="AlphaFoldDB" id="A0A917C0L5"/>
<dbReference type="SMART" id="SM00448">
    <property type="entry name" value="REC"/>
    <property type="match status" value="1"/>
</dbReference>
<dbReference type="CDD" id="cd06170">
    <property type="entry name" value="LuxR_C_like"/>
    <property type="match status" value="1"/>
</dbReference>
<dbReference type="PANTHER" id="PTHR45566:SF2">
    <property type="entry name" value="NARL SUBFAMILY"/>
    <property type="match status" value="1"/>
</dbReference>
<comment type="caution">
    <text evidence="6">The sequence shown here is derived from an EMBL/GenBank/DDBJ whole genome shotgun (WGS) entry which is preliminary data.</text>
</comment>
<sequence>MRVLIADDHPMFRSGICGLMAQAFDGVTCTQVGEGEALMEAFEQPYDLAILDLFLPNFDYKKDLPDIRQSYPLVPLVIVSMLDRKGDIQQIMDMGVNGFVSKSLDPQDISAHIQDVWAGERVLAMGEFLIDVDTEERKILSNLPPRQREVLDLLSQGMSNKEIARVLDLSPFTVRSHISALMRALNVNSRTAAASWAHKMDQDVSA</sequence>
<dbReference type="SUPFAM" id="SSF52172">
    <property type="entry name" value="CheY-like"/>
    <property type="match status" value="1"/>
</dbReference>
<keyword evidence="1 3" id="KW-0597">Phosphoprotein</keyword>
<accession>A0A917C0L5</accession>
<dbReference type="GO" id="GO:0006355">
    <property type="term" value="P:regulation of DNA-templated transcription"/>
    <property type="evidence" value="ECO:0007669"/>
    <property type="project" value="InterPro"/>
</dbReference>
<reference evidence="6" key="2">
    <citation type="submission" date="2020-09" db="EMBL/GenBank/DDBJ databases">
        <authorList>
            <person name="Sun Q."/>
            <person name="Zhou Y."/>
        </authorList>
    </citation>
    <scope>NUCLEOTIDE SEQUENCE</scope>
    <source>
        <strain evidence="6">CGMCC 1.15254</strain>
    </source>
</reference>
<feature type="domain" description="HTH luxR-type" evidence="4">
    <location>
        <begin position="136"/>
        <end position="201"/>
    </location>
</feature>
<evidence type="ECO:0000256" key="1">
    <source>
        <dbReference type="ARBA" id="ARBA00022553"/>
    </source>
</evidence>
<evidence type="ECO:0000313" key="6">
    <source>
        <dbReference type="EMBL" id="GGF62295.1"/>
    </source>
</evidence>
<feature type="domain" description="Response regulatory" evidence="5">
    <location>
        <begin position="2"/>
        <end position="117"/>
    </location>
</feature>
<dbReference type="InterPro" id="IPR011006">
    <property type="entry name" value="CheY-like_superfamily"/>
</dbReference>
<dbReference type="GO" id="GO:0000160">
    <property type="term" value="P:phosphorelay signal transduction system"/>
    <property type="evidence" value="ECO:0007669"/>
    <property type="project" value="InterPro"/>
</dbReference>
<dbReference type="RefSeq" id="WP_188663477.1">
    <property type="nucleotide sequence ID" value="NZ_BMHV01000009.1"/>
</dbReference>
<dbReference type="SMART" id="SM00421">
    <property type="entry name" value="HTH_LUXR"/>
    <property type="match status" value="1"/>
</dbReference>
<dbReference type="GO" id="GO:0003677">
    <property type="term" value="F:DNA binding"/>
    <property type="evidence" value="ECO:0007669"/>
    <property type="project" value="UniProtKB-KW"/>
</dbReference>
<dbReference type="CDD" id="cd17535">
    <property type="entry name" value="REC_NarL-like"/>
    <property type="match status" value="1"/>
</dbReference>
<evidence type="ECO:0000259" key="4">
    <source>
        <dbReference type="PROSITE" id="PS50043"/>
    </source>
</evidence>
<evidence type="ECO:0000256" key="3">
    <source>
        <dbReference type="PROSITE-ProRule" id="PRU00169"/>
    </source>
</evidence>
<evidence type="ECO:0000313" key="7">
    <source>
        <dbReference type="Proteomes" id="UP000632498"/>
    </source>
</evidence>
<dbReference type="PRINTS" id="PR00038">
    <property type="entry name" value="HTHLUXR"/>
</dbReference>
<dbReference type="InterPro" id="IPR058245">
    <property type="entry name" value="NreC/VraR/RcsB-like_REC"/>
</dbReference>
<name>A0A917C0L5_9PROT</name>
<dbReference type="SUPFAM" id="SSF46894">
    <property type="entry name" value="C-terminal effector domain of the bipartite response regulators"/>
    <property type="match status" value="1"/>
</dbReference>
<keyword evidence="2 6" id="KW-0238">DNA-binding</keyword>
<dbReference type="InterPro" id="IPR001789">
    <property type="entry name" value="Sig_transdc_resp-reg_receiver"/>
</dbReference>
<dbReference type="InterPro" id="IPR036388">
    <property type="entry name" value="WH-like_DNA-bd_sf"/>
</dbReference>
<evidence type="ECO:0000259" key="5">
    <source>
        <dbReference type="PROSITE" id="PS50110"/>
    </source>
</evidence>
<dbReference type="InterPro" id="IPR000792">
    <property type="entry name" value="Tscrpt_reg_LuxR_C"/>
</dbReference>
<dbReference type="EMBL" id="BMHV01000009">
    <property type="protein sequence ID" value="GGF62295.1"/>
    <property type="molecule type" value="Genomic_DNA"/>
</dbReference>
<protein>
    <submittedName>
        <fullName evidence="6">DNA-binding response regulator</fullName>
    </submittedName>
</protein>
<dbReference type="Gene3D" id="3.40.50.2300">
    <property type="match status" value="1"/>
</dbReference>
<dbReference type="Pfam" id="PF00196">
    <property type="entry name" value="GerE"/>
    <property type="match status" value="1"/>
</dbReference>
<dbReference type="PANTHER" id="PTHR45566">
    <property type="entry name" value="HTH-TYPE TRANSCRIPTIONAL REGULATOR YHJB-RELATED"/>
    <property type="match status" value="1"/>
</dbReference>
<dbReference type="Pfam" id="PF00072">
    <property type="entry name" value="Response_reg"/>
    <property type="match status" value="1"/>
</dbReference>
<proteinExistence type="predicted"/>
<organism evidence="6 7">
    <name type="scientific">Terasakiella brassicae</name>
    <dbReference type="NCBI Taxonomy" id="1634917"/>
    <lineage>
        <taxon>Bacteria</taxon>
        <taxon>Pseudomonadati</taxon>
        <taxon>Pseudomonadota</taxon>
        <taxon>Alphaproteobacteria</taxon>
        <taxon>Rhodospirillales</taxon>
        <taxon>Terasakiellaceae</taxon>
        <taxon>Terasakiella</taxon>
    </lineage>
</organism>
<dbReference type="Proteomes" id="UP000632498">
    <property type="component" value="Unassembled WGS sequence"/>
</dbReference>
<dbReference type="Gene3D" id="1.10.10.10">
    <property type="entry name" value="Winged helix-like DNA-binding domain superfamily/Winged helix DNA-binding domain"/>
    <property type="match status" value="1"/>
</dbReference>
<dbReference type="InterPro" id="IPR051015">
    <property type="entry name" value="EvgA-like"/>
</dbReference>
<keyword evidence="7" id="KW-1185">Reference proteome</keyword>
<dbReference type="InterPro" id="IPR016032">
    <property type="entry name" value="Sig_transdc_resp-reg_C-effctor"/>
</dbReference>